<evidence type="ECO:0000259" key="1">
    <source>
        <dbReference type="SMART" id="SM00507"/>
    </source>
</evidence>
<protein>
    <submittedName>
        <fullName evidence="2">HNH endonuclease</fullName>
    </submittedName>
</protein>
<keyword evidence="2" id="KW-0540">Nuclease</keyword>
<dbReference type="Proteomes" id="UP000324351">
    <property type="component" value="Unassembled WGS sequence"/>
</dbReference>
<dbReference type="InterPro" id="IPR029471">
    <property type="entry name" value="HNH_5"/>
</dbReference>
<keyword evidence="2" id="KW-0378">Hydrolase</keyword>
<organism evidence="2 3">
    <name type="scientific">Nocardioides antri</name>
    <dbReference type="NCBI Taxonomy" id="2607659"/>
    <lineage>
        <taxon>Bacteria</taxon>
        <taxon>Bacillati</taxon>
        <taxon>Actinomycetota</taxon>
        <taxon>Actinomycetes</taxon>
        <taxon>Propionibacteriales</taxon>
        <taxon>Nocardioidaceae</taxon>
        <taxon>Nocardioides</taxon>
    </lineage>
</organism>
<accession>A0A5B1M922</accession>
<dbReference type="PANTHER" id="PTHR33877:SF2">
    <property type="entry name" value="OS07G0170200 PROTEIN"/>
    <property type="match status" value="1"/>
</dbReference>
<evidence type="ECO:0000313" key="2">
    <source>
        <dbReference type="EMBL" id="KAA1429323.1"/>
    </source>
</evidence>
<dbReference type="Pfam" id="PF14279">
    <property type="entry name" value="HNH_5"/>
    <property type="match status" value="1"/>
</dbReference>
<dbReference type="GO" id="GO:0004519">
    <property type="term" value="F:endonuclease activity"/>
    <property type="evidence" value="ECO:0007669"/>
    <property type="project" value="UniProtKB-KW"/>
</dbReference>
<gene>
    <name evidence="2" type="ORF">F0U47_03805</name>
</gene>
<dbReference type="AlphaFoldDB" id="A0A5B1M922"/>
<evidence type="ECO:0000313" key="3">
    <source>
        <dbReference type="Proteomes" id="UP000324351"/>
    </source>
</evidence>
<proteinExistence type="predicted"/>
<dbReference type="SMART" id="SM00507">
    <property type="entry name" value="HNHc"/>
    <property type="match status" value="1"/>
</dbReference>
<keyword evidence="2" id="KW-0255">Endonuclease</keyword>
<dbReference type="InterPro" id="IPR003615">
    <property type="entry name" value="HNH_nuc"/>
</dbReference>
<dbReference type="EMBL" id="VUJW01000001">
    <property type="protein sequence ID" value="KAA1429323.1"/>
    <property type="molecule type" value="Genomic_DNA"/>
</dbReference>
<sequence length="166" mass="19073">MLRVRQRKEAIPLATTHGPVVLLNASYEPHDVVSFPHAVRMLFRGVAVVHEADEDRTIGPHPWPKVLRLVRYVVASWMYRPAAYGREAVLRRDQRRCAYCGAHADTIDHLVPRSRGGTWTWLNTVAACGRCNSRKGNRTPREAGMRLRFEPWVPTRIEVTAWGQRR</sequence>
<dbReference type="PANTHER" id="PTHR33877">
    <property type="entry name" value="SLL1193 PROTEIN"/>
    <property type="match status" value="1"/>
</dbReference>
<feature type="domain" description="HNH nuclease" evidence="1">
    <location>
        <begin position="84"/>
        <end position="133"/>
    </location>
</feature>
<reference evidence="2 3" key="2">
    <citation type="submission" date="2019-09" db="EMBL/GenBank/DDBJ databases">
        <authorList>
            <person name="Jin C."/>
        </authorList>
    </citation>
    <scope>NUCLEOTIDE SEQUENCE [LARGE SCALE GENOMIC DNA]</scope>
    <source>
        <strain evidence="2 3">BN140041</strain>
    </source>
</reference>
<dbReference type="InterPro" id="IPR052892">
    <property type="entry name" value="NA-targeting_endonuclease"/>
</dbReference>
<keyword evidence="3" id="KW-1185">Reference proteome</keyword>
<reference evidence="2 3" key="1">
    <citation type="submission" date="2019-09" db="EMBL/GenBank/DDBJ databases">
        <title>Nocardioides panacisoli sp. nov., isolated from the soil of a ginseng field.</title>
        <authorList>
            <person name="Cho C."/>
        </authorList>
    </citation>
    <scope>NUCLEOTIDE SEQUENCE [LARGE SCALE GENOMIC DNA]</scope>
    <source>
        <strain evidence="2 3">BN140041</strain>
    </source>
</reference>
<dbReference type="CDD" id="cd00085">
    <property type="entry name" value="HNHc"/>
    <property type="match status" value="1"/>
</dbReference>
<dbReference type="Gene3D" id="1.10.30.50">
    <property type="match status" value="1"/>
</dbReference>
<comment type="caution">
    <text evidence="2">The sequence shown here is derived from an EMBL/GenBank/DDBJ whole genome shotgun (WGS) entry which is preliminary data.</text>
</comment>
<name>A0A5B1M922_9ACTN</name>